<evidence type="ECO:0000256" key="3">
    <source>
        <dbReference type="ARBA" id="ARBA00022801"/>
    </source>
</evidence>
<dbReference type="STRING" id="6265.A0A0B2UZJ5"/>
<evidence type="ECO:0000256" key="5">
    <source>
        <dbReference type="ARBA" id="ARBA00025738"/>
    </source>
</evidence>
<keyword evidence="8" id="KW-0812">Transmembrane</keyword>
<reference evidence="9 10" key="1">
    <citation type="submission" date="2014-11" db="EMBL/GenBank/DDBJ databases">
        <title>Genetic blueprint of the zoonotic pathogen Toxocara canis.</title>
        <authorList>
            <person name="Zhu X.-Q."/>
            <person name="Korhonen P.K."/>
            <person name="Cai H."/>
            <person name="Young N.D."/>
            <person name="Nejsum P."/>
            <person name="von Samson-Himmelstjerna G."/>
            <person name="Boag P.R."/>
            <person name="Tan P."/>
            <person name="Li Q."/>
            <person name="Min J."/>
            <person name="Yang Y."/>
            <person name="Wang X."/>
            <person name="Fang X."/>
            <person name="Hall R.S."/>
            <person name="Hofmann A."/>
            <person name="Sternberg P.W."/>
            <person name="Jex A.R."/>
            <person name="Gasser R.B."/>
        </authorList>
    </citation>
    <scope>NUCLEOTIDE SEQUENCE [LARGE SCALE GENOMIC DNA]</scope>
    <source>
        <strain evidence="9">PN_DK_2014</strain>
    </source>
</reference>
<evidence type="ECO:0000256" key="8">
    <source>
        <dbReference type="SAM" id="Phobius"/>
    </source>
</evidence>
<sequence>MLRGSSSTPRTSTPRRLSASNGSQWSAASLVTVTALTTVLIASFIALTLKLQQPGCDRTPYNTSQLGKVIKLADGSRVYEVVVVTDLDHDSKDATKKNDWHSYMKRGVITINRQITKATAVWHDENESISYDAIVGKDILGTRFALSQSVSSTCNRISSARLQCMLSQTVRNSRSKNWLGIILHSSLAAGGRSMELSDLAVFDGNLLSIDDRTGIVYKIVEDKALPWVLLVDGAGNETKGFKGEWLTVKDGELWAGGLGKEWTTTEGVFVSFNPMWVKRITNDGCVRHVNWVQEYKRLREAVGIHYPGYMIHESAQWSSFHRKWFFMPRRASNQKYTEAEDENRGTNYLLIASEDFSHVEARQVGNQNGPRGFSAFQFVPETNDRIIVALKSEEKGGIPVASYVTVFDAQSGHILLDEQPLQGKYKYEGIAFV</sequence>
<name>A0A0B2UZJ5_TOXCA</name>
<feature type="binding site" evidence="6">
    <location>
        <position position="197"/>
    </location>
    <ligand>
        <name>Ca(2+)</name>
        <dbReference type="ChEBI" id="CHEBI:29108"/>
    </ligand>
</feature>
<keyword evidence="3" id="KW-0378">Hydrolase</keyword>
<organism evidence="9 10">
    <name type="scientific">Toxocara canis</name>
    <name type="common">Canine roundworm</name>
    <dbReference type="NCBI Taxonomy" id="6265"/>
    <lineage>
        <taxon>Eukaryota</taxon>
        <taxon>Metazoa</taxon>
        <taxon>Ecdysozoa</taxon>
        <taxon>Nematoda</taxon>
        <taxon>Chromadorea</taxon>
        <taxon>Rhabditida</taxon>
        <taxon>Spirurina</taxon>
        <taxon>Ascaridomorpha</taxon>
        <taxon>Ascaridoidea</taxon>
        <taxon>Toxocaridae</taxon>
        <taxon>Toxocara</taxon>
    </lineage>
</organism>
<dbReference type="InterPro" id="IPR009283">
    <property type="entry name" value="Apyrase"/>
</dbReference>
<dbReference type="Gene3D" id="2.120.10.100">
    <property type="entry name" value="Apyrase"/>
    <property type="match status" value="1"/>
</dbReference>
<evidence type="ECO:0000256" key="4">
    <source>
        <dbReference type="ARBA" id="ARBA00022837"/>
    </source>
</evidence>
<feature type="compositionally biased region" description="Low complexity" evidence="7">
    <location>
        <begin position="1"/>
        <end position="16"/>
    </location>
</feature>
<keyword evidence="8" id="KW-1133">Transmembrane helix</keyword>
<feature type="binding site" evidence="6">
    <location>
        <position position="374"/>
    </location>
    <ligand>
        <name>Ca(2+)</name>
        <dbReference type="ChEBI" id="CHEBI:29108"/>
    </ligand>
</feature>
<keyword evidence="8" id="KW-0472">Membrane</keyword>
<evidence type="ECO:0000313" key="10">
    <source>
        <dbReference type="Proteomes" id="UP000031036"/>
    </source>
</evidence>
<evidence type="ECO:0000256" key="1">
    <source>
        <dbReference type="ARBA" id="ARBA00001913"/>
    </source>
</evidence>
<dbReference type="Proteomes" id="UP000031036">
    <property type="component" value="Unassembled WGS sequence"/>
</dbReference>
<comment type="similarity">
    <text evidence="5">Belongs to the apyrase family.</text>
</comment>
<feature type="binding site" evidence="6">
    <location>
        <position position="428"/>
    </location>
    <ligand>
        <name>Ca(2+)</name>
        <dbReference type="ChEBI" id="CHEBI:29108"/>
    </ligand>
</feature>
<comment type="cofactor">
    <cofactor evidence="1 6">
        <name>Ca(2+)</name>
        <dbReference type="ChEBI" id="CHEBI:29108"/>
    </cofactor>
</comment>
<dbReference type="PANTHER" id="PTHR13023">
    <property type="entry name" value="APYRASE"/>
    <property type="match status" value="1"/>
</dbReference>
<accession>A0A0B2UZJ5</accession>
<dbReference type="OrthoDB" id="25028at2759"/>
<dbReference type="PANTHER" id="PTHR13023:SF3">
    <property type="entry name" value="SOLUBLE CALCIUM-ACTIVATED NUCLEOTIDASE 1"/>
    <property type="match status" value="1"/>
</dbReference>
<dbReference type="EMBL" id="JPKZ01002888">
    <property type="protein sequence ID" value="KHN74634.1"/>
    <property type="molecule type" value="Genomic_DNA"/>
</dbReference>
<feature type="binding site" evidence="6">
    <location>
        <position position="313"/>
    </location>
    <ligand>
        <name>Ca(2+)</name>
        <dbReference type="ChEBI" id="CHEBI:29108"/>
    </ligand>
</feature>
<dbReference type="FunFam" id="2.120.10.100:FF:000001">
    <property type="entry name" value="Soluble calcium-activated nucleotidase 1"/>
    <property type="match status" value="1"/>
</dbReference>
<dbReference type="GO" id="GO:0045134">
    <property type="term" value="F:UDP phosphatase activity"/>
    <property type="evidence" value="ECO:0007669"/>
    <property type="project" value="TreeGrafter"/>
</dbReference>
<dbReference type="AlphaFoldDB" id="A0A0B2UZJ5"/>
<dbReference type="InterPro" id="IPR036258">
    <property type="entry name" value="Apyrase_sf"/>
</dbReference>
<feature type="binding site" evidence="6">
    <location>
        <position position="198"/>
    </location>
    <ligand>
        <name>Ca(2+)</name>
        <dbReference type="ChEBI" id="CHEBI:29108"/>
    </ligand>
</feature>
<feature type="binding site" evidence="6">
    <location>
        <position position="244"/>
    </location>
    <ligand>
        <name>Ca(2+)</name>
        <dbReference type="ChEBI" id="CHEBI:29108"/>
    </ligand>
</feature>
<evidence type="ECO:0000256" key="2">
    <source>
        <dbReference type="ARBA" id="ARBA00022723"/>
    </source>
</evidence>
<dbReference type="Pfam" id="PF06079">
    <property type="entry name" value="Apyrase"/>
    <property type="match status" value="1"/>
</dbReference>
<dbReference type="OMA" id="RDEHMGC"/>
<evidence type="ECO:0000256" key="7">
    <source>
        <dbReference type="SAM" id="MobiDB-lite"/>
    </source>
</evidence>
<dbReference type="SUPFAM" id="SSF101887">
    <property type="entry name" value="Apyrase"/>
    <property type="match status" value="2"/>
</dbReference>
<feature type="region of interest" description="Disordered" evidence="7">
    <location>
        <begin position="1"/>
        <end position="20"/>
    </location>
</feature>
<feature type="transmembrane region" description="Helical" evidence="8">
    <location>
        <begin position="25"/>
        <end position="49"/>
    </location>
</feature>
<dbReference type="GO" id="GO:0030166">
    <property type="term" value="P:proteoglycan biosynthetic process"/>
    <property type="evidence" value="ECO:0007669"/>
    <property type="project" value="TreeGrafter"/>
</dbReference>
<dbReference type="GO" id="GO:0004382">
    <property type="term" value="F:GDP phosphatase activity"/>
    <property type="evidence" value="ECO:0007669"/>
    <property type="project" value="TreeGrafter"/>
</dbReference>
<comment type="caution">
    <text evidence="9">The sequence shown here is derived from an EMBL/GenBank/DDBJ whole genome shotgun (WGS) entry which is preliminary data.</text>
</comment>
<keyword evidence="10" id="KW-1185">Reference proteome</keyword>
<proteinExistence type="inferred from homology"/>
<dbReference type="GO" id="GO:0005509">
    <property type="term" value="F:calcium ion binding"/>
    <property type="evidence" value="ECO:0007669"/>
    <property type="project" value="InterPro"/>
</dbReference>
<protein>
    <submittedName>
        <fullName evidence="9">Soluble calcium-activated nucleotidase 1</fullName>
    </submittedName>
</protein>
<keyword evidence="2 6" id="KW-0479">Metal-binding</keyword>
<gene>
    <name evidence="9" type="primary">Cant1</name>
    <name evidence="9" type="ORF">Tcan_10644</name>
</gene>
<keyword evidence="4 6" id="KW-0106">Calcium</keyword>
<evidence type="ECO:0000313" key="9">
    <source>
        <dbReference type="EMBL" id="KHN74634.1"/>
    </source>
</evidence>
<evidence type="ECO:0000256" key="6">
    <source>
        <dbReference type="PIRSR" id="PIRSR609283-1"/>
    </source>
</evidence>